<feature type="coiled-coil region" evidence="1">
    <location>
        <begin position="471"/>
        <end position="515"/>
    </location>
</feature>
<evidence type="ECO:0000313" key="3">
    <source>
        <dbReference type="Proteomes" id="UP000772186"/>
    </source>
</evidence>
<reference evidence="2 3" key="1">
    <citation type="submission" date="2021-09" db="EMBL/GenBank/DDBJ databases">
        <title>WGS of Mycoplasma sp. Zaradi2 strains.</title>
        <authorList>
            <person name="Spergser J."/>
        </authorList>
    </citation>
    <scope>NUCLEOTIDE SEQUENCE [LARGE SCALE GENOMIC DNA]</scope>
    <source>
        <strain evidence="2 3">1331</strain>
    </source>
</reference>
<comment type="caution">
    <text evidence="2">The sequence shown here is derived from an EMBL/GenBank/DDBJ whole genome shotgun (WGS) entry which is preliminary data.</text>
</comment>
<keyword evidence="3" id="KW-1185">Reference proteome</keyword>
<evidence type="ECO:0000256" key="1">
    <source>
        <dbReference type="SAM" id="Coils"/>
    </source>
</evidence>
<feature type="coiled-coil region" evidence="1">
    <location>
        <begin position="57"/>
        <end position="119"/>
    </location>
</feature>
<name>A0A953NDS5_9MOLU</name>
<keyword evidence="1" id="KW-0175">Coiled coil</keyword>
<accession>A0A953NDS5</accession>
<sequence length="1066" mass="122373">MSSKKGLILSLSLIPITATIAIPIALSVNHDKKTINSSNELKKKISEIKSLINTIKNPDYAEKKEEYEARLEKLEKVSNDSKSNLSELIKTNKEADNLIEELKIIMNNLANQNRVADEKAKLNDLITQISEYLVTVNDSLPKTKGNFQMLINQAQESLDNAKIESPMLLVSKKLKEEFDKINEQYQILKTGTDKLKISLKSLTEAESFINVQLSKIESVWDINEFKDLFTELKEMANNEGEPRSSFDSKIGELLSRQGELEDVVKNYDDLSNKIQEAGQLIKSSTFVEESFFADLSTQIQEANTVLAEKNTNKEIEKIENATKALNVAIKTANDKYEPLKNANEILKNAIKDANEFYELLNTSTQKDEETINEIKNELKISIDKSVEVSNSKTTEITKITSTTFELNKAITDAKVKLSSVDTLESLKLTIAEAEKYIEELNKNDNYSEISKKLAKSVEVSKKSLTDDKFDKDKLQESIDKLNAAINEAKEETKKYESISEAETRISQRIEELKDKKVNENGTEESKFRKVDYENVSILMKSKFEELRKSVIKNELNQEELNTIEDFYNAKVLEAAKKILKKFNAYDDKFGGKNIFNNKIYAEEFPNKEKYEELKTRYNANLEAYRTYISSDDSSFNSDDHTKYREIENKYDELVAEAEKIIKEFNDEYKTVEEQKKAAYQVKQKLEDLHLTYNSMFLSDEKVASNPEIKEQDFYKNYSALLAEAKTVLSRDANVVSEDNNQVVKTDYETKKATFEATLKKLEDGKLAYESSRDKYIENKIATEGQKIFTEKLAELTKVNNSESFKKLLSDSADPKIANRKHPLYRQNQSLKEIETNIKLLEQENNSETTKDTEWYKQKINKLNQIEQDLSSLIKSMWNSINVTYGIDKADFDRKISRNDVFKTYETAMGEYTKMIEDNAWLSKPDDKSVALSSKIDTMNNIIKKSVQHYSDYSKFKDFAEPKVVPNDIQFKEGKDSSQFTLDDIQITHFEDITMPENVKINRFKSIKVPTEITIDKDKINLAKDKANNTLTISVPIKITLSGKEYTKTHTFKPITGFKTQESTENN</sequence>
<dbReference type="Proteomes" id="UP000772186">
    <property type="component" value="Unassembled WGS sequence"/>
</dbReference>
<gene>
    <name evidence="2" type="ORF">LAD73_00015</name>
</gene>
<feature type="coiled-coil region" evidence="1">
    <location>
        <begin position="643"/>
        <end position="688"/>
    </location>
</feature>
<dbReference type="AlphaFoldDB" id="A0A953NDS5"/>
<feature type="coiled-coil region" evidence="1">
    <location>
        <begin position="823"/>
        <end position="875"/>
    </location>
</feature>
<dbReference type="RefSeq" id="WP_223644233.1">
    <property type="nucleotide sequence ID" value="NZ_JAIQBY010000001.1"/>
</dbReference>
<dbReference type="EMBL" id="JAIQBY010000001">
    <property type="protein sequence ID" value="MBZ4195113.1"/>
    <property type="molecule type" value="Genomic_DNA"/>
</dbReference>
<proteinExistence type="predicted"/>
<evidence type="ECO:0000313" key="2">
    <source>
        <dbReference type="EMBL" id="MBZ4195113.1"/>
    </source>
</evidence>
<organism evidence="2 3">
    <name type="scientific">Mycoplasma tauri</name>
    <dbReference type="NCBI Taxonomy" id="547987"/>
    <lineage>
        <taxon>Bacteria</taxon>
        <taxon>Bacillati</taxon>
        <taxon>Mycoplasmatota</taxon>
        <taxon>Mollicutes</taxon>
        <taxon>Mycoplasmataceae</taxon>
        <taxon>Mycoplasma</taxon>
    </lineage>
</organism>
<protein>
    <submittedName>
        <fullName evidence="2">Uncharacterized protein</fullName>
    </submittedName>
</protein>